<keyword evidence="3" id="KW-1185">Reference proteome</keyword>
<accession>A0A1H8PRG3</accession>
<feature type="compositionally biased region" description="Basic and acidic residues" evidence="1">
    <location>
        <begin position="1"/>
        <end position="57"/>
    </location>
</feature>
<proteinExistence type="predicted"/>
<name>A0A1H8PRG3_9SPHI</name>
<dbReference type="EMBL" id="FOCL01000008">
    <property type="protein sequence ID" value="SEO44307.1"/>
    <property type="molecule type" value="Genomic_DNA"/>
</dbReference>
<evidence type="ECO:0000313" key="2">
    <source>
        <dbReference type="EMBL" id="SEO44307.1"/>
    </source>
</evidence>
<evidence type="ECO:0000256" key="1">
    <source>
        <dbReference type="SAM" id="MobiDB-lite"/>
    </source>
</evidence>
<sequence length="67" mass="7530">MTKPANEKDKPSPSDTPTHRPADDGHKSKVRKEDKQYHADNPHGGDIAKKHEKEEQPVHSVKSVPKK</sequence>
<dbReference type="RefSeq" id="WP_091215294.1">
    <property type="nucleotide sequence ID" value="NZ_FOCL01000008.1"/>
</dbReference>
<feature type="region of interest" description="Disordered" evidence="1">
    <location>
        <begin position="1"/>
        <end position="67"/>
    </location>
</feature>
<dbReference type="Proteomes" id="UP000198942">
    <property type="component" value="Unassembled WGS sequence"/>
</dbReference>
<reference evidence="3" key="1">
    <citation type="submission" date="2016-10" db="EMBL/GenBank/DDBJ databases">
        <authorList>
            <person name="Varghese N."/>
            <person name="Submissions S."/>
        </authorList>
    </citation>
    <scope>NUCLEOTIDE SEQUENCE [LARGE SCALE GENOMIC DNA]</scope>
    <source>
        <strain evidence="3">Gh-48</strain>
    </source>
</reference>
<dbReference type="OrthoDB" id="800045at2"/>
<protein>
    <submittedName>
        <fullName evidence="2">Uncharacterized protein</fullName>
    </submittedName>
</protein>
<gene>
    <name evidence="2" type="ORF">SAMN05192574_108105</name>
</gene>
<dbReference type="AlphaFoldDB" id="A0A1H8PRG3"/>
<evidence type="ECO:0000313" key="3">
    <source>
        <dbReference type="Proteomes" id="UP000198942"/>
    </source>
</evidence>
<organism evidence="2 3">
    <name type="scientific">Mucilaginibacter gossypiicola</name>
    <dbReference type="NCBI Taxonomy" id="551995"/>
    <lineage>
        <taxon>Bacteria</taxon>
        <taxon>Pseudomonadati</taxon>
        <taxon>Bacteroidota</taxon>
        <taxon>Sphingobacteriia</taxon>
        <taxon>Sphingobacteriales</taxon>
        <taxon>Sphingobacteriaceae</taxon>
        <taxon>Mucilaginibacter</taxon>
    </lineage>
</organism>